<dbReference type="Proteomes" id="UP001162501">
    <property type="component" value="Chromosome 1"/>
</dbReference>
<name>A0ACB0DTD7_RANTA</name>
<gene>
    <name evidence="1" type="ORF">MRATA1EN3_LOCUS2768</name>
</gene>
<organism evidence="1 2">
    <name type="scientific">Rangifer tarandus platyrhynchus</name>
    <name type="common">Svalbard reindeer</name>
    <dbReference type="NCBI Taxonomy" id="3082113"/>
    <lineage>
        <taxon>Eukaryota</taxon>
        <taxon>Metazoa</taxon>
        <taxon>Chordata</taxon>
        <taxon>Craniata</taxon>
        <taxon>Vertebrata</taxon>
        <taxon>Euteleostomi</taxon>
        <taxon>Mammalia</taxon>
        <taxon>Eutheria</taxon>
        <taxon>Laurasiatheria</taxon>
        <taxon>Artiodactyla</taxon>
        <taxon>Ruminantia</taxon>
        <taxon>Pecora</taxon>
        <taxon>Cervidae</taxon>
        <taxon>Odocoileinae</taxon>
        <taxon>Rangifer</taxon>
    </lineage>
</organism>
<accession>A0ACB0DTD7</accession>
<evidence type="ECO:0000313" key="1">
    <source>
        <dbReference type="EMBL" id="CAI9691555.1"/>
    </source>
</evidence>
<protein>
    <submittedName>
        <fullName evidence="1">Uncharacterized protein</fullName>
    </submittedName>
</protein>
<sequence>MAVLLLQVHPLLDKGLHPTHMPDRRVRVPPHQLVTVLTFRSEYLLCDHLSKQRSKDCHQVLPPPRCTQRGAAAGACFRHREAPVRKCPPTEAPVRKCPPTEALCASIHRERPLCASVRQQRPQCASVRRERPSAQVSIERGPCALVSAERGPSAQVSAERGPSAQVSIKRG</sequence>
<reference evidence="1" key="1">
    <citation type="submission" date="2023-05" db="EMBL/GenBank/DDBJ databases">
        <authorList>
            <consortium name="ELIXIR-Norway"/>
        </authorList>
    </citation>
    <scope>NUCLEOTIDE SEQUENCE</scope>
</reference>
<proteinExistence type="predicted"/>
<evidence type="ECO:0000313" key="2">
    <source>
        <dbReference type="Proteomes" id="UP001162501"/>
    </source>
</evidence>
<dbReference type="EMBL" id="OX596085">
    <property type="protein sequence ID" value="CAI9691555.1"/>
    <property type="molecule type" value="Genomic_DNA"/>
</dbReference>